<dbReference type="InterPro" id="IPR002885">
    <property type="entry name" value="PPR_rpt"/>
</dbReference>
<evidence type="ECO:0000313" key="7">
    <source>
        <dbReference type="RefSeq" id="XP_020108527.1"/>
    </source>
</evidence>
<reference evidence="7" key="2">
    <citation type="submission" date="2025-08" db="UniProtKB">
        <authorList>
            <consortium name="RefSeq"/>
        </authorList>
    </citation>
    <scope>IDENTIFICATION</scope>
    <source>
        <tissue evidence="7">Leaf</tissue>
    </source>
</reference>
<dbReference type="Pfam" id="PF14432">
    <property type="entry name" value="DYW_deaminase"/>
    <property type="match status" value="1"/>
</dbReference>
<dbReference type="PROSITE" id="PS51375">
    <property type="entry name" value="PPR"/>
    <property type="match status" value="4"/>
</dbReference>
<dbReference type="GO" id="GO:0008270">
    <property type="term" value="F:zinc ion binding"/>
    <property type="evidence" value="ECO:0007669"/>
    <property type="project" value="InterPro"/>
</dbReference>
<dbReference type="FunFam" id="1.25.40.10:FF:000366">
    <property type="entry name" value="Pentatricopeptide (PPR) repeat-containing protein"/>
    <property type="match status" value="1"/>
</dbReference>
<accession>A0A6P5GL49</accession>
<dbReference type="AlphaFoldDB" id="A0A6P5GL49"/>
<proteinExistence type="predicted"/>
<evidence type="ECO:0000259" key="5">
    <source>
        <dbReference type="Pfam" id="PF14432"/>
    </source>
</evidence>
<feature type="region of interest" description="Disordered" evidence="4">
    <location>
        <begin position="32"/>
        <end position="55"/>
    </location>
</feature>
<dbReference type="Pfam" id="PF01535">
    <property type="entry name" value="PPR"/>
    <property type="match status" value="3"/>
</dbReference>
<dbReference type="GO" id="GO:0003723">
    <property type="term" value="F:RNA binding"/>
    <property type="evidence" value="ECO:0007669"/>
    <property type="project" value="InterPro"/>
</dbReference>
<keyword evidence="1" id="KW-0677">Repeat</keyword>
<keyword evidence="6" id="KW-1185">Reference proteome</keyword>
<keyword evidence="2" id="KW-0809">Transit peptide</keyword>
<dbReference type="Pfam" id="PF20431">
    <property type="entry name" value="E_motif"/>
    <property type="match status" value="1"/>
</dbReference>
<feature type="repeat" description="PPR" evidence="3">
    <location>
        <begin position="251"/>
        <end position="285"/>
    </location>
</feature>
<sequence>MSPQRTPQPGRYISRKSPYTFNYLTTLVTTLIRNPNPNPDADSDPNLNPNPNRSHGAQIHAQLVVSNLVAHPVLLTQLLHLYAARGHGDHAVRALLGSPRSVPNVVSFTCLIAHHADPAQALALFAELRARGLRPNPHALSAALRACARARARALVDAYAKHGDADAARKVFDEMPERSLVSWNALIVGYVRNSLYADAIRTFMELAREGSFAPDEVSLSSSLAACAGAGALCLGRRVHGCAAKLGLAPSSACVANALLDMYGKCGRSDDAAQVFDEMRDRDVVAWNILIMGWARKDRFEEAVGCFRSILRERVLPDEASFSTALHAAAGLAVWAQGAMLLAVIVKSGFSENRCVGSSLITTYAKCGRLDDAYRVFEETKDQLNVVSWTSMIAAFQQHGHGDRVLQLFDEMLEKGIEPDYITFVCVLSACSHNGLVEQGLMHFDSMSRTYNMEPGSEHYACVVDMLGRAGRLDEAKRFVETMPIEPDVSVWGALLGACRNRGDLELGREVAHKLFVMEPHNPGNYVLLSNMYASKGMLEEAKEVRRLMGSNGVKKEIGCSWIDVKDATYVFTVHDQSHQRSEEIYDTLSKIEKLVKERGYVADTRYAVNDVGEYKEKNLWYHSERLALTFGVMSLPKNAPICIKKNLRTCGDCHAVMKIVSGSLGREIVLRDTNRFHRFASGSCSCGDYW</sequence>
<dbReference type="PANTHER" id="PTHR47926">
    <property type="entry name" value="PENTATRICOPEPTIDE REPEAT-CONTAINING PROTEIN"/>
    <property type="match status" value="1"/>
</dbReference>
<dbReference type="GeneID" id="109724200"/>
<dbReference type="InterPro" id="IPR046960">
    <property type="entry name" value="PPR_At4g14850-like_plant"/>
</dbReference>
<reference evidence="6" key="1">
    <citation type="journal article" date="2015" name="Nat. Genet.">
        <title>The pineapple genome and the evolution of CAM photosynthesis.</title>
        <authorList>
            <person name="Ming R."/>
            <person name="VanBuren R."/>
            <person name="Wai C.M."/>
            <person name="Tang H."/>
            <person name="Schatz M.C."/>
            <person name="Bowers J.E."/>
            <person name="Lyons E."/>
            <person name="Wang M.L."/>
            <person name="Chen J."/>
            <person name="Biggers E."/>
            <person name="Zhang J."/>
            <person name="Huang L."/>
            <person name="Zhang L."/>
            <person name="Miao W."/>
            <person name="Zhang J."/>
            <person name="Ye Z."/>
            <person name="Miao C."/>
            <person name="Lin Z."/>
            <person name="Wang H."/>
            <person name="Zhou H."/>
            <person name="Yim W.C."/>
            <person name="Priest H.D."/>
            <person name="Zheng C."/>
            <person name="Woodhouse M."/>
            <person name="Edger P.P."/>
            <person name="Guyot R."/>
            <person name="Guo H.B."/>
            <person name="Guo H."/>
            <person name="Zheng G."/>
            <person name="Singh R."/>
            <person name="Sharma A."/>
            <person name="Min X."/>
            <person name="Zheng Y."/>
            <person name="Lee H."/>
            <person name="Gurtowski J."/>
            <person name="Sedlazeck F.J."/>
            <person name="Harkess A."/>
            <person name="McKain M.R."/>
            <person name="Liao Z."/>
            <person name="Fang J."/>
            <person name="Liu J."/>
            <person name="Zhang X."/>
            <person name="Zhang Q."/>
            <person name="Hu W."/>
            <person name="Qin Y."/>
            <person name="Wang K."/>
            <person name="Chen L.Y."/>
            <person name="Shirley N."/>
            <person name="Lin Y.R."/>
            <person name="Liu L.Y."/>
            <person name="Hernandez A.G."/>
            <person name="Wright C.L."/>
            <person name="Bulone V."/>
            <person name="Tuskan G.A."/>
            <person name="Heath K."/>
            <person name="Zee F."/>
            <person name="Moore P.H."/>
            <person name="Sunkar R."/>
            <person name="Leebens-Mack J.H."/>
            <person name="Mockler T."/>
            <person name="Bennetzen J.L."/>
            <person name="Freeling M."/>
            <person name="Sankoff D."/>
            <person name="Paterson A.H."/>
            <person name="Zhu X."/>
            <person name="Yang X."/>
            <person name="Smith J.A."/>
            <person name="Cushman J.C."/>
            <person name="Paull R.E."/>
            <person name="Yu Q."/>
        </authorList>
    </citation>
    <scope>NUCLEOTIDE SEQUENCE [LARGE SCALE GENOMIC DNA]</scope>
    <source>
        <strain evidence="6">cv. F153</strain>
    </source>
</reference>
<dbReference type="FunFam" id="1.25.40.10:FF:000285">
    <property type="entry name" value="Pentatricopeptide repeat-containing protein, chloroplastic"/>
    <property type="match status" value="1"/>
</dbReference>
<feature type="repeat" description="PPR" evidence="3">
    <location>
        <begin position="521"/>
        <end position="555"/>
    </location>
</feature>
<dbReference type="InterPro" id="IPR032867">
    <property type="entry name" value="DYW_dom"/>
</dbReference>
<evidence type="ECO:0000313" key="6">
    <source>
        <dbReference type="Proteomes" id="UP000515123"/>
    </source>
</evidence>
<dbReference type="Proteomes" id="UP000515123">
    <property type="component" value="Linkage group 18"/>
</dbReference>
<dbReference type="Gramene" id="Aco017192.1.mrna1">
    <property type="protein sequence ID" value="Aco017192.1.mrna1.cds1"/>
    <property type="gene ID" value="Aco017192.1.path1"/>
</dbReference>
<evidence type="ECO:0000256" key="3">
    <source>
        <dbReference type="PROSITE-ProRule" id="PRU00708"/>
    </source>
</evidence>
<evidence type="ECO:0000256" key="2">
    <source>
        <dbReference type="ARBA" id="ARBA00022946"/>
    </source>
</evidence>
<dbReference type="OrthoDB" id="1853681at2759"/>
<dbReference type="InterPro" id="IPR046848">
    <property type="entry name" value="E_motif"/>
</dbReference>
<dbReference type="PANTHER" id="PTHR47926:SF418">
    <property type="entry name" value="(WILD MALAYSIAN BANANA) HYPOTHETICAL PROTEIN"/>
    <property type="match status" value="1"/>
</dbReference>
<dbReference type="NCBIfam" id="TIGR00756">
    <property type="entry name" value="PPR"/>
    <property type="match status" value="5"/>
</dbReference>
<feature type="repeat" description="PPR" evidence="3">
    <location>
        <begin position="179"/>
        <end position="213"/>
    </location>
</feature>
<name>A0A6P5GL49_ANACO</name>
<gene>
    <name evidence="7" type="primary">LOC109724200</name>
</gene>
<dbReference type="Gene3D" id="1.25.40.10">
    <property type="entry name" value="Tetratricopeptide repeat domain"/>
    <property type="match status" value="4"/>
</dbReference>
<dbReference type="FunFam" id="1.25.40.10:FF:000031">
    <property type="entry name" value="Pentatricopeptide repeat-containing protein mitochondrial"/>
    <property type="match status" value="1"/>
</dbReference>
<dbReference type="InterPro" id="IPR011990">
    <property type="entry name" value="TPR-like_helical_dom_sf"/>
</dbReference>
<evidence type="ECO:0000256" key="4">
    <source>
        <dbReference type="SAM" id="MobiDB-lite"/>
    </source>
</evidence>
<feature type="repeat" description="PPR" evidence="3">
    <location>
        <begin position="384"/>
        <end position="418"/>
    </location>
</feature>
<feature type="domain" description="DYW" evidence="5">
    <location>
        <begin position="599"/>
        <end position="690"/>
    </location>
</feature>
<organism evidence="6 7">
    <name type="scientific">Ananas comosus</name>
    <name type="common">Pineapple</name>
    <name type="synonym">Ananas ananas</name>
    <dbReference type="NCBI Taxonomy" id="4615"/>
    <lineage>
        <taxon>Eukaryota</taxon>
        <taxon>Viridiplantae</taxon>
        <taxon>Streptophyta</taxon>
        <taxon>Embryophyta</taxon>
        <taxon>Tracheophyta</taxon>
        <taxon>Spermatophyta</taxon>
        <taxon>Magnoliopsida</taxon>
        <taxon>Liliopsida</taxon>
        <taxon>Poales</taxon>
        <taxon>Bromeliaceae</taxon>
        <taxon>Bromelioideae</taxon>
        <taxon>Ananas</taxon>
    </lineage>
</organism>
<dbReference type="GO" id="GO:0009451">
    <property type="term" value="P:RNA modification"/>
    <property type="evidence" value="ECO:0007669"/>
    <property type="project" value="InterPro"/>
</dbReference>
<evidence type="ECO:0000256" key="1">
    <source>
        <dbReference type="ARBA" id="ARBA00022737"/>
    </source>
</evidence>
<dbReference type="Pfam" id="PF13041">
    <property type="entry name" value="PPR_2"/>
    <property type="match status" value="2"/>
</dbReference>
<dbReference type="SUPFAM" id="SSF48452">
    <property type="entry name" value="TPR-like"/>
    <property type="match status" value="1"/>
</dbReference>
<dbReference type="RefSeq" id="XP_020108527.1">
    <property type="nucleotide sequence ID" value="XM_020252938.1"/>
</dbReference>
<protein>
    <submittedName>
        <fullName evidence="7">Pentatricopeptide repeat-containing protein At5g52630</fullName>
    </submittedName>
</protein>